<proteinExistence type="predicted"/>
<evidence type="ECO:0000313" key="3">
    <source>
        <dbReference type="Proteomes" id="UP000235388"/>
    </source>
</evidence>
<evidence type="ECO:0000313" key="2">
    <source>
        <dbReference type="EMBL" id="PLW49504.1"/>
    </source>
</evidence>
<name>A0A2N5VHN7_9BASI</name>
<dbReference type="AlphaFoldDB" id="A0A2N5VHN7"/>
<dbReference type="EMBL" id="PGCI01000016">
    <property type="protein sequence ID" value="PLW49504.1"/>
    <property type="molecule type" value="Genomic_DNA"/>
</dbReference>
<organism evidence="2 4">
    <name type="scientific">Puccinia coronata f. sp. avenae</name>
    <dbReference type="NCBI Taxonomy" id="200324"/>
    <lineage>
        <taxon>Eukaryota</taxon>
        <taxon>Fungi</taxon>
        <taxon>Dikarya</taxon>
        <taxon>Basidiomycota</taxon>
        <taxon>Pucciniomycotina</taxon>
        <taxon>Pucciniomycetes</taxon>
        <taxon>Pucciniales</taxon>
        <taxon>Pucciniaceae</taxon>
        <taxon>Puccinia</taxon>
    </lineage>
</organism>
<dbReference type="EMBL" id="PGCJ01000161">
    <property type="protein sequence ID" value="PLW42136.1"/>
    <property type="molecule type" value="Genomic_DNA"/>
</dbReference>
<sequence>MIIGLAYCGLPTNSLFTRTVSDITITLPLLMHMPLSCEEPNRNKVFEPMKSLNVMGNSVKFGAIINAVSKTGNKTKAEELAQELQELQAPDPTLQYNEPPIHSACRIWSHLITHTI</sequence>
<evidence type="ECO:0000313" key="1">
    <source>
        <dbReference type="EMBL" id="PLW42136.1"/>
    </source>
</evidence>
<protein>
    <submittedName>
        <fullName evidence="2">Uncharacterized protein</fullName>
    </submittedName>
</protein>
<dbReference type="OrthoDB" id="185373at2759"/>
<comment type="caution">
    <text evidence="2">The sequence shown here is derived from an EMBL/GenBank/DDBJ whole genome shotgun (WGS) entry which is preliminary data.</text>
</comment>
<reference evidence="3 4" key="1">
    <citation type="submission" date="2017-11" db="EMBL/GenBank/DDBJ databases">
        <title>De novo assembly and phasing of dikaryotic genomes from two isolates of Puccinia coronata f. sp. avenae, the causal agent of oat crown rust.</title>
        <authorList>
            <person name="Miller M.E."/>
            <person name="Zhang Y."/>
            <person name="Omidvar V."/>
            <person name="Sperschneider J."/>
            <person name="Schwessinger B."/>
            <person name="Raley C."/>
            <person name="Palmer J.M."/>
            <person name="Garnica D."/>
            <person name="Upadhyaya N."/>
            <person name="Rathjen J."/>
            <person name="Taylor J.M."/>
            <person name="Park R.F."/>
            <person name="Dodds P.N."/>
            <person name="Hirsch C.D."/>
            <person name="Kianian S.F."/>
            <person name="Figueroa M."/>
        </authorList>
    </citation>
    <scope>NUCLEOTIDE SEQUENCE [LARGE SCALE GENOMIC DNA]</scope>
    <source>
        <strain evidence="1">12NC29</strain>
        <strain evidence="2">12SD80</strain>
    </source>
</reference>
<dbReference type="Proteomes" id="UP000235388">
    <property type="component" value="Unassembled WGS sequence"/>
</dbReference>
<keyword evidence="3" id="KW-1185">Reference proteome</keyword>
<evidence type="ECO:0000313" key="4">
    <source>
        <dbReference type="Proteomes" id="UP000235392"/>
    </source>
</evidence>
<accession>A0A2N5VHN7</accession>
<gene>
    <name evidence="1" type="ORF">PCANC_10982</name>
    <name evidence="2" type="ORF">PCASD_02011</name>
</gene>
<dbReference type="Proteomes" id="UP000235392">
    <property type="component" value="Unassembled WGS sequence"/>
</dbReference>